<evidence type="ECO:0000256" key="4">
    <source>
        <dbReference type="ARBA" id="ARBA00022728"/>
    </source>
</evidence>
<comment type="subcellular location">
    <subcellularLocation>
        <location evidence="1">Nucleus</location>
    </subcellularLocation>
</comment>
<dbReference type="InterPro" id="IPR019775">
    <property type="entry name" value="WD40_repeat_CS"/>
</dbReference>
<feature type="repeat" description="WD" evidence="9">
    <location>
        <begin position="540"/>
        <end position="573"/>
    </location>
</feature>
<dbReference type="PRINTS" id="PR00320">
    <property type="entry name" value="GPROTEINBRPT"/>
</dbReference>
<dbReference type="SMART" id="SM00320">
    <property type="entry name" value="WD40"/>
    <property type="match status" value="7"/>
</dbReference>
<dbReference type="Gene3D" id="2.130.10.10">
    <property type="entry name" value="YVTN repeat-like/Quinoprotein amine dehydrogenase"/>
    <property type="match status" value="1"/>
</dbReference>
<keyword evidence="3" id="KW-0507">mRNA processing</keyword>
<dbReference type="PROSITE" id="PS50082">
    <property type="entry name" value="WD_REPEATS_2"/>
    <property type="match status" value="5"/>
</dbReference>
<keyword evidence="6" id="KW-0508">mRNA splicing</keyword>
<dbReference type="CDD" id="cd00200">
    <property type="entry name" value="WD40"/>
    <property type="match status" value="1"/>
</dbReference>
<feature type="repeat" description="WD" evidence="9">
    <location>
        <begin position="508"/>
        <end position="539"/>
    </location>
</feature>
<dbReference type="InterPro" id="IPR015943">
    <property type="entry name" value="WD40/YVTN_repeat-like_dom_sf"/>
</dbReference>
<reference evidence="12" key="1">
    <citation type="submission" date="2020-01" db="EMBL/GenBank/DDBJ databases">
        <title>Development of genomics and gene disruption for Polysphondylium violaceum indicates a role for the polyketide synthase stlB in stalk morphogenesis.</title>
        <authorList>
            <person name="Narita B."/>
            <person name="Kawabe Y."/>
            <person name="Kin K."/>
            <person name="Saito T."/>
            <person name="Gibbs R."/>
            <person name="Kuspa A."/>
            <person name="Muzny D."/>
            <person name="Queller D."/>
            <person name="Richards S."/>
            <person name="Strassman J."/>
            <person name="Sucgang R."/>
            <person name="Worley K."/>
            <person name="Schaap P."/>
        </authorList>
    </citation>
    <scope>NUCLEOTIDE SEQUENCE</scope>
    <source>
        <strain evidence="12">QSvi11</strain>
    </source>
</reference>
<comment type="caution">
    <text evidence="12">The sequence shown here is derived from an EMBL/GenBank/DDBJ whole genome shotgun (WGS) entry which is preliminary data.</text>
</comment>
<dbReference type="InterPro" id="IPR032847">
    <property type="entry name" value="PRPF17"/>
</dbReference>
<dbReference type="SUPFAM" id="SSF50978">
    <property type="entry name" value="WD40 repeat-like"/>
    <property type="match status" value="1"/>
</dbReference>
<dbReference type="PROSITE" id="PS00678">
    <property type="entry name" value="WD_REPEATS_1"/>
    <property type="match status" value="1"/>
</dbReference>
<evidence type="ECO:0000256" key="2">
    <source>
        <dbReference type="ARBA" id="ARBA00022574"/>
    </source>
</evidence>
<dbReference type="Pfam" id="PF00400">
    <property type="entry name" value="WD40"/>
    <property type="match status" value="6"/>
</dbReference>
<feature type="coiled-coil region" evidence="10">
    <location>
        <begin position="184"/>
        <end position="211"/>
    </location>
</feature>
<dbReference type="OrthoDB" id="10257301at2759"/>
<keyword evidence="10" id="KW-0175">Coiled coil</keyword>
<dbReference type="PANTHER" id="PTHR43979">
    <property type="entry name" value="PRE-MRNA-PROCESSING FACTOR 17"/>
    <property type="match status" value="1"/>
</dbReference>
<dbReference type="GO" id="GO:0000398">
    <property type="term" value="P:mRNA splicing, via spliceosome"/>
    <property type="evidence" value="ECO:0007669"/>
    <property type="project" value="InterPro"/>
</dbReference>
<feature type="compositionally biased region" description="Low complexity" evidence="11">
    <location>
        <begin position="146"/>
        <end position="156"/>
    </location>
</feature>
<organism evidence="12 13">
    <name type="scientific">Polysphondylium violaceum</name>
    <dbReference type="NCBI Taxonomy" id="133409"/>
    <lineage>
        <taxon>Eukaryota</taxon>
        <taxon>Amoebozoa</taxon>
        <taxon>Evosea</taxon>
        <taxon>Eumycetozoa</taxon>
        <taxon>Dictyostelia</taxon>
        <taxon>Dictyosteliales</taxon>
        <taxon>Dictyosteliaceae</taxon>
        <taxon>Polysphondylium</taxon>
    </lineage>
</organism>
<feature type="region of interest" description="Disordered" evidence="11">
    <location>
        <begin position="1"/>
        <end position="29"/>
    </location>
</feature>
<evidence type="ECO:0000256" key="9">
    <source>
        <dbReference type="PROSITE-ProRule" id="PRU00221"/>
    </source>
</evidence>
<feature type="region of interest" description="Disordered" evidence="11">
    <location>
        <begin position="140"/>
        <end position="178"/>
    </location>
</feature>
<keyword evidence="5" id="KW-0677">Repeat</keyword>
<dbReference type="GO" id="GO:0071013">
    <property type="term" value="C:catalytic step 2 spliceosome"/>
    <property type="evidence" value="ECO:0007669"/>
    <property type="project" value="InterPro"/>
</dbReference>
<evidence type="ECO:0000313" key="13">
    <source>
        <dbReference type="Proteomes" id="UP000695562"/>
    </source>
</evidence>
<dbReference type="InterPro" id="IPR036322">
    <property type="entry name" value="WD40_repeat_dom_sf"/>
</dbReference>
<keyword evidence="4" id="KW-0747">Spliceosome</keyword>
<evidence type="ECO:0000256" key="3">
    <source>
        <dbReference type="ARBA" id="ARBA00022664"/>
    </source>
</evidence>
<evidence type="ECO:0000256" key="8">
    <source>
        <dbReference type="ARBA" id="ARBA00068146"/>
    </source>
</evidence>
<dbReference type="InterPro" id="IPR020472">
    <property type="entry name" value="WD40_PAC1"/>
</dbReference>
<feature type="repeat" description="WD" evidence="9">
    <location>
        <begin position="278"/>
        <end position="320"/>
    </location>
</feature>
<feature type="repeat" description="WD" evidence="9">
    <location>
        <begin position="408"/>
        <end position="440"/>
    </location>
</feature>
<dbReference type="PROSITE" id="PS50294">
    <property type="entry name" value="WD_REPEATS_REGION"/>
    <property type="match status" value="4"/>
</dbReference>
<proteinExistence type="predicted"/>
<evidence type="ECO:0000256" key="6">
    <source>
        <dbReference type="ARBA" id="ARBA00023187"/>
    </source>
</evidence>
<evidence type="ECO:0000256" key="11">
    <source>
        <dbReference type="SAM" id="MobiDB-lite"/>
    </source>
</evidence>
<evidence type="ECO:0000256" key="5">
    <source>
        <dbReference type="ARBA" id="ARBA00022737"/>
    </source>
</evidence>
<keyword evidence="2 9" id="KW-0853">WD repeat</keyword>
<sequence>MDLLSGYCDSDEEELKVDNKETATTTTTTTKTPVEFKEISTFKPNLTPSVDSIRVLENRINPNDKVLTYNPTWSSMAGDVEGPNKPYSQSNSRMDSKYKNHTTGIVEEYHVNDYAFTQQYYSFKTKGYAINPDGGNELVGYRADDNTTTTTTTNNNSKDKKDKRKRESNDPSNIEQFKGPWAPKQRELALKAKIEDEMNNYNVEEATLTEEQKAFLDSRIKKQKPKSADNENEIPEITSVFHGKERKDYMGRDWLEHPSDLRLVVPDTYLPKKLIHTWTGHTKGIAAIRLFPKYGHMLLSAGMDNTVKIWDVYNERKCMQTYTGHTAAVRDICFSNDGRSFLSCGYDRVSRLWDTETGKIVGTYNNGKIPFCLKFNPDDDKQNLFIVGDSGKKIVQWDIKSNEIVQEYDQHLGAVNTLTFIDNNRRFVSSSDDKSLRIWEWGIPVVIKYVSEPEMHSMPAVAVHPNGKWFITQSMDNQILVYSTQDRFRMNKKKRFLGHNCAGYACQVGFSPDGKYVISGDANGRAFFWEWKTSKMFKTLNAHDGVCIGVEWNPLESSKVITCGWDGKIKYWD</sequence>
<dbReference type="Proteomes" id="UP000695562">
    <property type="component" value="Unassembled WGS sequence"/>
</dbReference>
<gene>
    <name evidence="12" type="ORF">CYY_001788</name>
</gene>
<protein>
    <recommendedName>
        <fullName evidence="8">Pre-mRNA-processing factor 17</fullName>
    </recommendedName>
</protein>
<keyword evidence="13" id="KW-1185">Reference proteome</keyword>
<dbReference type="GO" id="GO:0003729">
    <property type="term" value="F:mRNA binding"/>
    <property type="evidence" value="ECO:0007669"/>
    <property type="project" value="TreeGrafter"/>
</dbReference>
<dbReference type="PANTHER" id="PTHR43979:SF1">
    <property type="entry name" value="PRE-MRNA-PROCESSING FACTOR 17"/>
    <property type="match status" value="1"/>
</dbReference>
<dbReference type="AlphaFoldDB" id="A0A8J4Q8P9"/>
<evidence type="ECO:0000313" key="12">
    <source>
        <dbReference type="EMBL" id="KAF2076886.1"/>
    </source>
</evidence>
<name>A0A8J4Q8P9_9MYCE</name>
<feature type="compositionally biased region" description="Basic and acidic residues" evidence="11">
    <location>
        <begin position="157"/>
        <end position="169"/>
    </location>
</feature>
<dbReference type="InterPro" id="IPR001680">
    <property type="entry name" value="WD40_rpt"/>
</dbReference>
<accession>A0A8J4Q8P9</accession>
<dbReference type="EMBL" id="AJWJ01000045">
    <property type="protein sequence ID" value="KAF2076886.1"/>
    <property type="molecule type" value="Genomic_DNA"/>
</dbReference>
<keyword evidence="7" id="KW-0539">Nucleus</keyword>
<feature type="repeat" description="WD" evidence="9">
    <location>
        <begin position="322"/>
        <end position="363"/>
    </location>
</feature>
<evidence type="ECO:0000256" key="1">
    <source>
        <dbReference type="ARBA" id="ARBA00004123"/>
    </source>
</evidence>
<evidence type="ECO:0000256" key="10">
    <source>
        <dbReference type="SAM" id="Coils"/>
    </source>
</evidence>
<dbReference type="FunFam" id="2.130.10.10:FF:000034">
    <property type="entry name" value="Pre-mRNA-processing factor 17, putative"/>
    <property type="match status" value="1"/>
</dbReference>
<evidence type="ECO:0000256" key="7">
    <source>
        <dbReference type="ARBA" id="ARBA00023242"/>
    </source>
</evidence>